<dbReference type="SMART" id="SM00304">
    <property type="entry name" value="HAMP"/>
    <property type="match status" value="1"/>
</dbReference>
<comment type="caution">
    <text evidence="17">The sequence shown here is derived from an EMBL/GenBank/DDBJ whole genome shotgun (WGS) entry which is preliminary data.</text>
</comment>
<sequence length="485" mass="54029">MIPSIQHKFLIGFLVIFAAAFLVLNHFVARIVESGNEKIMTQDLLALKKNSNVYVKQAFLINHFDQDETYFREIARDMVDELRRVASNEVAAYSVDGRLLASSGDADSFAASGDGDLNNALSGKTSYTVRHSNGEATVSYSYPVVIEGNKVGIMRFSKDYTYLYERSERILAFIRYTTIAIFAAAFLFSYVLSRHITIPIARLTRATTEVADGHLDVRLRSTRRRDEVGQLTRNFGRMLGKIKLQIGKIESDRDRMTELYRHRKRFYDNVTHELKTPLTSILGYAELVRDVGPRDGELFAKGMKHIAEESQRLHSLVVELLEQSREADDRRDFERTEVSPIVRDVCEGMRFKAERYGLRIDCEADGGAAVDGSPDRLRQLAINLVDNAIKYGEASSDIVVRVREEAGYAVLSVSNRLDSADGEGIAEASAAREPGSLGLGLGICRRIAADHGGSLETGSSNGIATVIAKIPLWNENKSEGEEMGR</sequence>
<evidence type="ECO:0000256" key="12">
    <source>
        <dbReference type="ARBA" id="ARBA00023012"/>
    </source>
</evidence>
<dbReference type="InterPro" id="IPR003661">
    <property type="entry name" value="HisK_dim/P_dom"/>
</dbReference>
<keyword evidence="13 14" id="KW-0472">Membrane</keyword>
<reference evidence="17 18" key="1">
    <citation type="submission" date="2020-08" db="EMBL/GenBank/DDBJ databases">
        <title>Cohnella phylogeny.</title>
        <authorList>
            <person name="Dunlap C."/>
        </authorList>
    </citation>
    <scope>NUCLEOTIDE SEQUENCE [LARGE SCALE GENOMIC DNA]</scope>
    <source>
        <strain evidence="17 18">DSM 25239</strain>
    </source>
</reference>
<dbReference type="FunFam" id="1.10.287.130:FF:000001">
    <property type="entry name" value="Two-component sensor histidine kinase"/>
    <property type="match status" value="1"/>
</dbReference>
<dbReference type="Gene3D" id="6.10.340.10">
    <property type="match status" value="1"/>
</dbReference>
<keyword evidence="7 14" id="KW-0812">Transmembrane</keyword>
<organism evidence="17 18">
    <name type="scientific">Cohnella xylanilytica</name>
    <dbReference type="NCBI Taxonomy" id="557555"/>
    <lineage>
        <taxon>Bacteria</taxon>
        <taxon>Bacillati</taxon>
        <taxon>Bacillota</taxon>
        <taxon>Bacilli</taxon>
        <taxon>Bacillales</taxon>
        <taxon>Paenibacillaceae</taxon>
        <taxon>Cohnella</taxon>
    </lineage>
</organism>
<evidence type="ECO:0000256" key="13">
    <source>
        <dbReference type="ARBA" id="ARBA00023136"/>
    </source>
</evidence>
<dbReference type="GO" id="GO:0000155">
    <property type="term" value="F:phosphorelay sensor kinase activity"/>
    <property type="evidence" value="ECO:0007669"/>
    <property type="project" value="InterPro"/>
</dbReference>
<dbReference type="Proteomes" id="UP000553776">
    <property type="component" value="Unassembled WGS sequence"/>
</dbReference>
<keyword evidence="4" id="KW-1003">Cell membrane</keyword>
<dbReference type="Gene3D" id="1.10.287.130">
    <property type="match status" value="1"/>
</dbReference>
<evidence type="ECO:0000256" key="10">
    <source>
        <dbReference type="ARBA" id="ARBA00022840"/>
    </source>
</evidence>
<dbReference type="InterPro" id="IPR005467">
    <property type="entry name" value="His_kinase_dom"/>
</dbReference>
<keyword evidence="10" id="KW-0067">ATP-binding</keyword>
<evidence type="ECO:0000259" key="15">
    <source>
        <dbReference type="PROSITE" id="PS50109"/>
    </source>
</evidence>
<dbReference type="CDD" id="cd00075">
    <property type="entry name" value="HATPase"/>
    <property type="match status" value="1"/>
</dbReference>
<dbReference type="PANTHER" id="PTHR45528">
    <property type="entry name" value="SENSOR HISTIDINE KINASE CPXA"/>
    <property type="match status" value="1"/>
</dbReference>
<accession>A0A841UA89</accession>
<dbReference type="InterPro" id="IPR036097">
    <property type="entry name" value="HisK_dim/P_sf"/>
</dbReference>
<keyword evidence="6" id="KW-0808">Transferase</keyword>
<dbReference type="GO" id="GO:0005886">
    <property type="term" value="C:plasma membrane"/>
    <property type="evidence" value="ECO:0007669"/>
    <property type="project" value="UniProtKB-SubCell"/>
</dbReference>
<dbReference type="InterPro" id="IPR050398">
    <property type="entry name" value="HssS/ArlS-like"/>
</dbReference>
<dbReference type="CDD" id="cd00082">
    <property type="entry name" value="HisKA"/>
    <property type="match status" value="1"/>
</dbReference>
<dbReference type="RefSeq" id="WP_185139113.1">
    <property type="nucleotide sequence ID" value="NZ_JACJVR010000112.1"/>
</dbReference>
<evidence type="ECO:0000259" key="16">
    <source>
        <dbReference type="PROSITE" id="PS50885"/>
    </source>
</evidence>
<keyword evidence="12" id="KW-0902">Two-component regulatory system</keyword>
<dbReference type="SUPFAM" id="SSF55874">
    <property type="entry name" value="ATPase domain of HSP90 chaperone/DNA topoisomerase II/histidine kinase"/>
    <property type="match status" value="1"/>
</dbReference>
<dbReference type="PANTHER" id="PTHR45528:SF10">
    <property type="entry name" value="METHYL-ACCEPTING CHEMOTAXIS PROTEIN"/>
    <property type="match status" value="1"/>
</dbReference>
<dbReference type="Pfam" id="PF00672">
    <property type="entry name" value="HAMP"/>
    <property type="match status" value="1"/>
</dbReference>
<evidence type="ECO:0000256" key="6">
    <source>
        <dbReference type="ARBA" id="ARBA00022679"/>
    </source>
</evidence>
<evidence type="ECO:0000256" key="4">
    <source>
        <dbReference type="ARBA" id="ARBA00022475"/>
    </source>
</evidence>
<dbReference type="SMART" id="SM00387">
    <property type="entry name" value="HATPase_c"/>
    <property type="match status" value="1"/>
</dbReference>
<evidence type="ECO:0000313" key="18">
    <source>
        <dbReference type="Proteomes" id="UP000553776"/>
    </source>
</evidence>
<evidence type="ECO:0000256" key="5">
    <source>
        <dbReference type="ARBA" id="ARBA00022553"/>
    </source>
</evidence>
<dbReference type="Pfam" id="PF02518">
    <property type="entry name" value="HATPase_c"/>
    <property type="match status" value="1"/>
</dbReference>
<dbReference type="AlphaFoldDB" id="A0A841UA89"/>
<gene>
    <name evidence="17" type="ORF">H7B90_27530</name>
</gene>
<evidence type="ECO:0000256" key="1">
    <source>
        <dbReference type="ARBA" id="ARBA00000085"/>
    </source>
</evidence>
<dbReference type="Pfam" id="PF00512">
    <property type="entry name" value="HisKA"/>
    <property type="match status" value="1"/>
</dbReference>
<dbReference type="InterPro" id="IPR003660">
    <property type="entry name" value="HAMP_dom"/>
</dbReference>
<name>A0A841UA89_9BACL</name>
<dbReference type="SUPFAM" id="SSF158472">
    <property type="entry name" value="HAMP domain-like"/>
    <property type="match status" value="1"/>
</dbReference>
<feature type="domain" description="Histidine kinase" evidence="15">
    <location>
        <begin position="269"/>
        <end position="474"/>
    </location>
</feature>
<dbReference type="GO" id="GO:0005524">
    <property type="term" value="F:ATP binding"/>
    <property type="evidence" value="ECO:0007669"/>
    <property type="project" value="UniProtKB-KW"/>
</dbReference>
<evidence type="ECO:0000313" key="17">
    <source>
        <dbReference type="EMBL" id="MBB6695153.1"/>
    </source>
</evidence>
<feature type="domain" description="HAMP" evidence="16">
    <location>
        <begin position="194"/>
        <end position="247"/>
    </location>
</feature>
<evidence type="ECO:0000256" key="14">
    <source>
        <dbReference type="SAM" id="Phobius"/>
    </source>
</evidence>
<evidence type="ECO:0000256" key="7">
    <source>
        <dbReference type="ARBA" id="ARBA00022692"/>
    </source>
</evidence>
<proteinExistence type="predicted"/>
<dbReference type="SUPFAM" id="SSF47384">
    <property type="entry name" value="Homodimeric domain of signal transducing histidine kinase"/>
    <property type="match status" value="1"/>
</dbReference>
<evidence type="ECO:0000256" key="8">
    <source>
        <dbReference type="ARBA" id="ARBA00022741"/>
    </source>
</evidence>
<dbReference type="PROSITE" id="PS50109">
    <property type="entry name" value="HIS_KIN"/>
    <property type="match status" value="1"/>
</dbReference>
<dbReference type="CDD" id="cd06225">
    <property type="entry name" value="HAMP"/>
    <property type="match status" value="1"/>
</dbReference>
<dbReference type="SMART" id="SM00388">
    <property type="entry name" value="HisKA"/>
    <property type="match status" value="1"/>
</dbReference>
<keyword evidence="8" id="KW-0547">Nucleotide-binding</keyword>
<keyword evidence="11 14" id="KW-1133">Transmembrane helix</keyword>
<evidence type="ECO:0000256" key="3">
    <source>
        <dbReference type="ARBA" id="ARBA00012438"/>
    </source>
</evidence>
<protein>
    <recommendedName>
        <fullName evidence="3">histidine kinase</fullName>
        <ecNumber evidence="3">2.7.13.3</ecNumber>
    </recommendedName>
</protein>
<dbReference type="Gene3D" id="3.30.565.10">
    <property type="entry name" value="Histidine kinase-like ATPase, C-terminal domain"/>
    <property type="match status" value="1"/>
</dbReference>
<evidence type="ECO:0000256" key="11">
    <source>
        <dbReference type="ARBA" id="ARBA00022989"/>
    </source>
</evidence>
<dbReference type="EC" id="2.7.13.3" evidence="3"/>
<keyword evidence="9 17" id="KW-0418">Kinase</keyword>
<comment type="subcellular location">
    <subcellularLocation>
        <location evidence="2">Cell membrane</location>
        <topology evidence="2">Multi-pass membrane protein</topology>
    </subcellularLocation>
</comment>
<comment type="catalytic activity">
    <reaction evidence="1">
        <text>ATP + protein L-histidine = ADP + protein N-phospho-L-histidine.</text>
        <dbReference type="EC" id="2.7.13.3"/>
    </reaction>
</comment>
<keyword evidence="5" id="KW-0597">Phosphoprotein</keyword>
<feature type="transmembrane region" description="Helical" evidence="14">
    <location>
        <begin position="173"/>
        <end position="192"/>
    </location>
</feature>
<keyword evidence="18" id="KW-1185">Reference proteome</keyword>
<evidence type="ECO:0000256" key="9">
    <source>
        <dbReference type="ARBA" id="ARBA00022777"/>
    </source>
</evidence>
<dbReference type="InterPro" id="IPR003594">
    <property type="entry name" value="HATPase_dom"/>
</dbReference>
<dbReference type="InterPro" id="IPR036890">
    <property type="entry name" value="HATPase_C_sf"/>
</dbReference>
<dbReference type="EMBL" id="JACJVR010000112">
    <property type="protein sequence ID" value="MBB6695153.1"/>
    <property type="molecule type" value="Genomic_DNA"/>
</dbReference>
<evidence type="ECO:0000256" key="2">
    <source>
        <dbReference type="ARBA" id="ARBA00004651"/>
    </source>
</evidence>
<dbReference type="PROSITE" id="PS50885">
    <property type="entry name" value="HAMP"/>
    <property type="match status" value="1"/>
</dbReference>